<proteinExistence type="predicted"/>
<evidence type="ECO:0000256" key="1">
    <source>
        <dbReference type="SAM" id="MobiDB-lite"/>
    </source>
</evidence>
<name>A0A380T7G9_9ZZZZ</name>
<gene>
    <name evidence="2" type="ORF">DF3PB_10088</name>
</gene>
<dbReference type="EMBL" id="UIDG01000001">
    <property type="protein sequence ID" value="SUS03336.1"/>
    <property type="molecule type" value="Genomic_DNA"/>
</dbReference>
<protein>
    <submittedName>
        <fullName evidence="2">Uncharacterized protein</fullName>
    </submittedName>
</protein>
<feature type="compositionally biased region" description="Basic and acidic residues" evidence="1">
    <location>
        <begin position="50"/>
        <end position="59"/>
    </location>
</feature>
<evidence type="ECO:0000313" key="2">
    <source>
        <dbReference type="EMBL" id="SUS03336.1"/>
    </source>
</evidence>
<organism evidence="2">
    <name type="scientific">metagenome</name>
    <dbReference type="NCBI Taxonomy" id="256318"/>
    <lineage>
        <taxon>unclassified sequences</taxon>
        <taxon>metagenomes</taxon>
    </lineage>
</organism>
<reference evidence="2" key="1">
    <citation type="submission" date="2018-07" db="EMBL/GenBank/DDBJ databases">
        <authorList>
            <person name="Quirk P.G."/>
            <person name="Krulwich T.A."/>
        </authorList>
    </citation>
    <scope>NUCLEOTIDE SEQUENCE</scope>
</reference>
<feature type="region of interest" description="Disordered" evidence="1">
    <location>
        <begin position="32"/>
        <end position="59"/>
    </location>
</feature>
<sequence>MSLHKTQRDVQCIGQALSLGDFIRERSEAETHLPALPISKPDDSSAAERAAAKSEGSKP</sequence>
<dbReference type="AlphaFoldDB" id="A0A380T7G9"/>
<accession>A0A380T7G9</accession>